<reference evidence="2" key="1">
    <citation type="journal article" date="2022" name="Mol. Ecol. Resour.">
        <title>The genomes of chicory, endive, great burdock and yacon provide insights into Asteraceae palaeo-polyploidization history and plant inulin production.</title>
        <authorList>
            <person name="Fan W."/>
            <person name="Wang S."/>
            <person name="Wang H."/>
            <person name="Wang A."/>
            <person name="Jiang F."/>
            <person name="Liu H."/>
            <person name="Zhao H."/>
            <person name="Xu D."/>
            <person name="Zhang Y."/>
        </authorList>
    </citation>
    <scope>NUCLEOTIDE SEQUENCE [LARGE SCALE GENOMIC DNA]</scope>
    <source>
        <strain evidence="2">cv. Yunnan</strain>
    </source>
</reference>
<evidence type="ECO:0000313" key="1">
    <source>
        <dbReference type="EMBL" id="KAI3798706.1"/>
    </source>
</evidence>
<dbReference type="Proteomes" id="UP001056120">
    <property type="component" value="Linkage Group LG11"/>
</dbReference>
<proteinExistence type="predicted"/>
<accession>A0ACB9HTT2</accession>
<keyword evidence="2" id="KW-1185">Reference proteome</keyword>
<organism evidence="1 2">
    <name type="scientific">Smallanthus sonchifolius</name>
    <dbReference type="NCBI Taxonomy" id="185202"/>
    <lineage>
        <taxon>Eukaryota</taxon>
        <taxon>Viridiplantae</taxon>
        <taxon>Streptophyta</taxon>
        <taxon>Embryophyta</taxon>
        <taxon>Tracheophyta</taxon>
        <taxon>Spermatophyta</taxon>
        <taxon>Magnoliopsida</taxon>
        <taxon>eudicotyledons</taxon>
        <taxon>Gunneridae</taxon>
        <taxon>Pentapetalae</taxon>
        <taxon>asterids</taxon>
        <taxon>campanulids</taxon>
        <taxon>Asterales</taxon>
        <taxon>Asteraceae</taxon>
        <taxon>Asteroideae</taxon>
        <taxon>Heliantheae alliance</taxon>
        <taxon>Millerieae</taxon>
        <taxon>Smallanthus</taxon>
    </lineage>
</organism>
<name>A0ACB9HTT2_9ASTR</name>
<dbReference type="EMBL" id="CM042028">
    <property type="protein sequence ID" value="KAI3798706.1"/>
    <property type="molecule type" value="Genomic_DNA"/>
</dbReference>
<protein>
    <submittedName>
        <fullName evidence="1">Uncharacterized protein</fullName>
    </submittedName>
</protein>
<reference evidence="1 2" key="2">
    <citation type="journal article" date="2022" name="Mol. Ecol. Resour.">
        <title>The genomes of chicory, endive, great burdock and yacon provide insights into Asteraceae paleo-polyploidization history and plant inulin production.</title>
        <authorList>
            <person name="Fan W."/>
            <person name="Wang S."/>
            <person name="Wang H."/>
            <person name="Wang A."/>
            <person name="Jiang F."/>
            <person name="Liu H."/>
            <person name="Zhao H."/>
            <person name="Xu D."/>
            <person name="Zhang Y."/>
        </authorList>
    </citation>
    <scope>NUCLEOTIDE SEQUENCE [LARGE SCALE GENOMIC DNA]</scope>
    <source>
        <strain evidence="2">cv. Yunnan</strain>
        <tissue evidence="1">Leaves</tissue>
    </source>
</reference>
<comment type="caution">
    <text evidence="1">The sequence shown here is derived from an EMBL/GenBank/DDBJ whole genome shotgun (WGS) entry which is preliminary data.</text>
</comment>
<gene>
    <name evidence="1" type="ORF">L1987_33984</name>
</gene>
<evidence type="ECO:0000313" key="2">
    <source>
        <dbReference type="Proteomes" id="UP001056120"/>
    </source>
</evidence>
<sequence length="69" mass="8168">MLLDVKFNVEHKMDICRELEREKKENWKKNVDGTMIVFYDKEKAGGSKTKKIKKTKKYVDDESGNDDNK</sequence>